<gene>
    <name evidence="1" type="ORF">SPELUC_LOCUS11289</name>
</gene>
<dbReference type="Proteomes" id="UP000789366">
    <property type="component" value="Unassembled WGS sequence"/>
</dbReference>
<organism evidence="1 2">
    <name type="scientific">Cetraspora pellucida</name>
    <dbReference type="NCBI Taxonomy" id="1433469"/>
    <lineage>
        <taxon>Eukaryota</taxon>
        <taxon>Fungi</taxon>
        <taxon>Fungi incertae sedis</taxon>
        <taxon>Mucoromycota</taxon>
        <taxon>Glomeromycotina</taxon>
        <taxon>Glomeromycetes</taxon>
        <taxon>Diversisporales</taxon>
        <taxon>Gigasporaceae</taxon>
        <taxon>Cetraspora</taxon>
    </lineage>
</organism>
<evidence type="ECO:0000313" key="2">
    <source>
        <dbReference type="Proteomes" id="UP000789366"/>
    </source>
</evidence>
<sequence length="40" mass="4620">LFAARPQLCTFLESAATFANTLFDAKRYKIAESQDRKRLQ</sequence>
<keyword evidence="2" id="KW-1185">Reference proteome</keyword>
<accession>A0ACA9PAV6</accession>
<protein>
    <submittedName>
        <fullName evidence="1">15700_t:CDS:1</fullName>
    </submittedName>
</protein>
<dbReference type="EMBL" id="CAJVPW010023446">
    <property type="protein sequence ID" value="CAG8701311.1"/>
    <property type="molecule type" value="Genomic_DNA"/>
</dbReference>
<proteinExistence type="predicted"/>
<evidence type="ECO:0000313" key="1">
    <source>
        <dbReference type="EMBL" id="CAG8701311.1"/>
    </source>
</evidence>
<name>A0ACA9PAV6_9GLOM</name>
<comment type="caution">
    <text evidence="1">The sequence shown here is derived from an EMBL/GenBank/DDBJ whole genome shotgun (WGS) entry which is preliminary data.</text>
</comment>
<reference evidence="1" key="1">
    <citation type="submission" date="2021-06" db="EMBL/GenBank/DDBJ databases">
        <authorList>
            <person name="Kallberg Y."/>
            <person name="Tangrot J."/>
            <person name="Rosling A."/>
        </authorList>
    </citation>
    <scope>NUCLEOTIDE SEQUENCE</scope>
    <source>
        <strain evidence="1">28 12/20/2015</strain>
    </source>
</reference>
<feature type="non-terminal residue" evidence="1">
    <location>
        <position position="1"/>
    </location>
</feature>
<feature type="non-terminal residue" evidence="1">
    <location>
        <position position="40"/>
    </location>
</feature>